<feature type="transmembrane region" description="Helical" evidence="1">
    <location>
        <begin position="70"/>
        <end position="87"/>
    </location>
</feature>
<sequence>MWDGKDDGRSSSEERRATKNLCLHQSRKKVRKAVLDKCGNETLELIPILVFLDKNVCKLYGKDFSTASNLKFILITYILCNVFFSVVKSKSVENNMEFPQRIKNRSII</sequence>
<organism evidence="2 3">
    <name type="scientific">Pipistrellus nathusii</name>
    <name type="common">Nathusius' pipistrelle</name>
    <dbReference type="NCBI Taxonomy" id="59473"/>
    <lineage>
        <taxon>Eukaryota</taxon>
        <taxon>Metazoa</taxon>
        <taxon>Chordata</taxon>
        <taxon>Craniata</taxon>
        <taxon>Vertebrata</taxon>
        <taxon>Euteleostomi</taxon>
        <taxon>Mammalia</taxon>
        <taxon>Eutheria</taxon>
        <taxon>Laurasiatheria</taxon>
        <taxon>Chiroptera</taxon>
        <taxon>Yangochiroptera</taxon>
        <taxon>Vespertilionidae</taxon>
        <taxon>Pipistrellus</taxon>
    </lineage>
</organism>
<reference evidence="2" key="1">
    <citation type="submission" date="2023-12" db="EMBL/GenBank/DDBJ databases">
        <authorList>
            <person name="Brown T."/>
        </authorList>
    </citation>
    <scope>NUCLEOTIDE SEQUENCE</scope>
</reference>
<dbReference type="Proteomes" id="UP001314169">
    <property type="component" value="Chromosome 7"/>
</dbReference>
<dbReference type="EMBL" id="OY882864">
    <property type="protein sequence ID" value="CAK6447419.1"/>
    <property type="molecule type" value="Genomic_DNA"/>
</dbReference>
<name>A0ABP0AB05_PIPNA</name>
<keyword evidence="1" id="KW-1133">Transmembrane helix</keyword>
<evidence type="ECO:0000256" key="1">
    <source>
        <dbReference type="SAM" id="Phobius"/>
    </source>
</evidence>
<gene>
    <name evidence="2" type="ORF">MPIPNATIZW_LOCUS15725</name>
</gene>
<keyword evidence="1" id="KW-0812">Transmembrane</keyword>
<proteinExistence type="predicted"/>
<evidence type="ECO:0000313" key="2">
    <source>
        <dbReference type="EMBL" id="CAK6447419.1"/>
    </source>
</evidence>
<protein>
    <submittedName>
        <fullName evidence="2">Uncharacterized protein</fullName>
    </submittedName>
</protein>
<accession>A0ABP0AB05</accession>
<keyword evidence="1" id="KW-0472">Membrane</keyword>
<evidence type="ECO:0000313" key="3">
    <source>
        <dbReference type="Proteomes" id="UP001314169"/>
    </source>
</evidence>
<keyword evidence="3" id="KW-1185">Reference proteome</keyword>